<dbReference type="PANTHER" id="PTHR45947">
    <property type="entry name" value="SULFOQUINOVOSYL TRANSFERASE SQD2"/>
    <property type="match status" value="1"/>
</dbReference>
<dbReference type="Pfam" id="PF00534">
    <property type="entry name" value="Glycos_transf_1"/>
    <property type="match status" value="1"/>
</dbReference>
<sequence length="365" mass="41913">MKKKNFLLYDFMQVVGGAERVTLTLAKALPDFETVVSRCYPQAQNLLDKTSVEVHELKGGGTAFLPRILESMWCFRFRSQFLYDADQVVYSGFYTPFAVYSQRKGARIYYCHTIPRFAYDLYEDSIKNFHFLLRPIYALFIWWFRRQYEAAVGRMDRILVNSENVKRRLKLHTGFDSEVVYPPVATQHFKQLDDEGYYLSTARLVPNKRVDIIVRAFMQTPERRLVVLSGGPELERLKLLASGMQNIIFTGWQTDDELRRWVGHAKAVIYLPVDEDFGMSPVEAMAAGKPVIGVAQGGLLETVEDGKTGFLVENPPTPQAVITAMEKMEHMQAGEMSTACIASSQRFTEERFIRRMQAELCFESI</sequence>
<keyword evidence="3" id="KW-0808">Transferase</keyword>
<dbReference type="Pfam" id="PF13439">
    <property type="entry name" value="Glyco_transf_4"/>
    <property type="match status" value="1"/>
</dbReference>
<proteinExistence type="predicted"/>
<evidence type="ECO:0000259" key="2">
    <source>
        <dbReference type="Pfam" id="PF13439"/>
    </source>
</evidence>
<accession>A0AAX3SJH8</accession>
<dbReference type="InterPro" id="IPR050194">
    <property type="entry name" value="Glycosyltransferase_grp1"/>
</dbReference>
<dbReference type="RefSeq" id="WP_240479213.1">
    <property type="nucleotide sequence ID" value="NZ_CBCSDN010000037.1"/>
</dbReference>
<keyword evidence="3" id="KW-0328">Glycosyltransferase</keyword>
<organism evidence="3 4">
    <name type="scientific">Delftia tsuruhatensis</name>
    <dbReference type="NCBI Taxonomy" id="180282"/>
    <lineage>
        <taxon>Bacteria</taxon>
        <taxon>Pseudomonadati</taxon>
        <taxon>Pseudomonadota</taxon>
        <taxon>Betaproteobacteria</taxon>
        <taxon>Burkholderiales</taxon>
        <taxon>Comamonadaceae</taxon>
        <taxon>Delftia</taxon>
    </lineage>
</organism>
<dbReference type="PANTHER" id="PTHR45947:SF3">
    <property type="entry name" value="SULFOQUINOVOSYL TRANSFERASE SQD2"/>
    <property type="match status" value="1"/>
</dbReference>
<dbReference type="Proteomes" id="UP001219066">
    <property type="component" value="Chromosome"/>
</dbReference>
<feature type="domain" description="Glycosyl transferase family 1" evidence="1">
    <location>
        <begin position="193"/>
        <end position="342"/>
    </location>
</feature>
<dbReference type="GO" id="GO:0016757">
    <property type="term" value="F:glycosyltransferase activity"/>
    <property type="evidence" value="ECO:0007669"/>
    <property type="project" value="UniProtKB-KW"/>
</dbReference>
<dbReference type="InterPro" id="IPR028098">
    <property type="entry name" value="Glyco_trans_4-like_N"/>
</dbReference>
<name>A0AAX3SJH8_9BURK</name>
<dbReference type="Gene3D" id="3.40.50.2000">
    <property type="entry name" value="Glycogen Phosphorylase B"/>
    <property type="match status" value="2"/>
</dbReference>
<dbReference type="SUPFAM" id="SSF53756">
    <property type="entry name" value="UDP-Glycosyltransferase/glycogen phosphorylase"/>
    <property type="match status" value="1"/>
</dbReference>
<evidence type="ECO:0000313" key="3">
    <source>
        <dbReference type="EMBL" id="WFF80221.1"/>
    </source>
</evidence>
<feature type="domain" description="Glycosyltransferase subfamily 4-like N-terminal" evidence="2">
    <location>
        <begin position="15"/>
        <end position="187"/>
    </location>
</feature>
<dbReference type="EMBL" id="CP120956">
    <property type="protein sequence ID" value="WFF80221.1"/>
    <property type="molecule type" value="Genomic_DNA"/>
</dbReference>
<dbReference type="AlphaFoldDB" id="A0AAX3SJH8"/>
<gene>
    <name evidence="3" type="ORF">PYR84_25365</name>
</gene>
<reference evidence="3" key="1">
    <citation type="submission" date="2023-03" db="EMBL/GenBank/DDBJ databases">
        <title>Synergistic degradation of erythromycin by symbiotic bacteria Ery-6A and Ery-6B and application in simulated water remediation.</title>
        <authorList>
            <person name="Xu S."/>
        </authorList>
    </citation>
    <scope>NUCLEOTIDE SEQUENCE</scope>
    <source>
        <strain evidence="3">Ery-6A</strain>
    </source>
</reference>
<evidence type="ECO:0000313" key="4">
    <source>
        <dbReference type="Proteomes" id="UP001219066"/>
    </source>
</evidence>
<dbReference type="EC" id="2.4.-.-" evidence="3"/>
<dbReference type="InterPro" id="IPR001296">
    <property type="entry name" value="Glyco_trans_1"/>
</dbReference>
<evidence type="ECO:0000259" key="1">
    <source>
        <dbReference type="Pfam" id="PF00534"/>
    </source>
</evidence>
<protein>
    <submittedName>
        <fullName evidence="3">Glycosyltransferase</fullName>
        <ecNumber evidence="3">2.4.-.-</ecNumber>
    </submittedName>
</protein>